<evidence type="ECO:0000259" key="7">
    <source>
        <dbReference type="Pfam" id="PF00892"/>
    </source>
</evidence>
<dbReference type="Proteomes" id="UP000523007">
    <property type="component" value="Unassembled WGS sequence"/>
</dbReference>
<feature type="transmembrane region" description="Helical" evidence="6">
    <location>
        <begin position="112"/>
        <end position="131"/>
    </location>
</feature>
<dbReference type="Gene3D" id="1.10.3730.20">
    <property type="match status" value="1"/>
</dbReference>
<keyword evidence="5 6" id="KW-0472">Membrane</keyword>
<feature type="transmembrane region" description="Helical" evidence="6">
    <location>
        <begin position="232"/>
        <end position="250"/>
    </location>
</feature>
<evidence type="ECO:0000256" key="6">
    <source>
        <dbReference type="SAM" id="Phobius"/>
    </source>
</evidence>
<evidence type="ECO:0000313" key="9">
    <source>
        <dbReference type="Proteomes" id="UP000523007"/>
    </source>
</evidence>
<name>A0A7W7RFE6_9ACTN</name>
<feature type="transmembrane region" description="Helical" evidence="6">
    <location>
        <begin position="169"/>
        <end position="188"/>
    </location>
</feature>
<evidence type="ECO:0000256" key="4">
    <source>
        <dbReference type="ARBA" id="ARBA00022989"/>
    </source>
</evidence>
<comment type="similarity">
    <text evidence="2">Belongs to the EamA transporter family.</text>
</comment>
<comment type="subcellular location">
    <subcellularLocation>
        <location evidence="1">Membrane</location>
        <topology evidence="1">Multi-pass membrane protein</topology>
    </subcellularLocation>
</comment>
<dbReference type="Pfam" id="PF00892">
    <property type="entry name" value="EamA"/>
    <property type="match status" value="2"/>
</dbReference>
<dbReference type="AlphaFoldDB" id="A0A7W7RFE6"/>
<feature type="domain" description="EamA" evidence="7">
    <location>
        <begin position="169"/>
        <end position="303"/>
    </location>
</feature>
<sequence length="321" mass="32998">MKSGTARVPTPTSPPPPLALVPGWRVKFLLLALVWGASFLLIKIGTEALAPLQITLGRMVFGAIPLAIVLVLSRGRLPGSPRIWIHLSVAAFLLNVVPFTLFGYAARLIPSALAGICNSATPLFALMFSLVLLSDEKPTRGRLIGLATGFGGVLVVFAVWTGFAGAGTAGMLLAVGAALCYGLGTPYLRRFLAGSRYSPLELSAGQLIAGSAQLAVITPLVTDAPAELPPRVVLAVVALGALGTGLAYVLQYAIVREAGATVASTVTYVVPVVAIALGVLVAGEALTWNQPVGAAIIIVGAALCHGSLRSPRRSASAPDRN</sequence>
<comment type="caution">
    <text evidence="8">The sequence shown here is derived from an EMBL/GenBank/DDBJ whole genome shotgun (WGS) entry which is preliminary data.</text>
</comment>
<dbReference type="SUPFAM" id="SSF103481">
    <property type="entry name" value="Multidrug resistance efflux transporter EmrE"/>
    <property type="match status" value="2"/>
</dbReference>
<feature type="domain" description="EamA" evidence="7">
    <location>
        <begin position="28"/>
        <end position="157"/>
    </location>
</feature>
<gene>
    <name evidence="8" type="ORF">F4561_001786</name>
</gene>
<dbReference type="EMBL" id="JACHJT010000001">
    <property type="protein sequence ID" value="MBB4930966.1"/>
    <property type="molecule type" value="Genomic_DNA"/>
</dbReference>
<feature type="transmembrane region" description="Helical" evidence="6">
    <location>
        <begin position="143"/>
        <end position="163"/>
    </location>
</feature>
<feature type="transmembrane region" description="Helical" evidence="6">
    <location>
        <begin position="262"/>
        <end position="282"/>
    </location>
</feature>
<keyword evidence="9" id="KW-1185">Reference proteome</keyword>
<organism evidence="8 9">
    <name type="scientific">Lipingzhangella halophila</name>
    <dbReference type="NCBI Taxonomy" id="1783352"/>
    <lineage>
        <taxon>Bacteria</taxon>
        <taxon>Bacillati</taxon>
        <taxon>Actinomycetota</taxon>
        <taxon>Actinomycetes</taxon>
        <taxon>Streptosporangiales</taxon>
        <taxon>Nocardiopsidaceae</taxon>
        <taxon>Lipingzhangella</taxon>
    </lineage>
</organism>
<dbReference type="InterPro" id="IPR050638">
    <property type="entry name" value="AA-Vitamin_Transporters"/>
</dbReference>
<feature type="transmembrane region" description="Helical" evidence="6">
    <location>
        <begin position="52"/>
        <end position="72"/>
    </location>
</feature>
<protein>
    <submittedName>
        <fullName evidence="8">Drug/metabolite transporter (DMT)-like permease</fullName>
    </submittedName>
</protein>
<feature type="transmembrane region" description="Helical" evidence="6">
    <location>
        <begin position="288"/>
        <end position="308"/>
    </location>
</feature>
<dbReference type="InterPro" id="IPR000620">
    <property type="entry name" value="EamA_dom"/>
</dbReference>
<feature type="transmembrane region" description="Helical" evidence="6">
    <location>
        <begin position="84"/>
        <end position="106"/>
    </location>
</feature>
<feature type="transmembrane region" description="Helical" evidence="6">
    <location>
        <begin position="28"/>
        <end position="46"/>
    </location>
</feature>
<keyword evidence="4 6" id="KW-1133">Transmembrane helix</keyword>
<proteinExistence type="inferred from homology"/>
<evidence type="ECO:0000256" key="2">
    <source>
        <dbReference type="ARBA" id="ARBA00007362"/>
    </source>
</evidence>
<evidence type="ECO:0000256" key="3">
    <source>
        <dbReference type="ARBA" id="ARBA00022692"/>
    </source>
</evidence>
<accession>A0A7W7RFE6</accession>
<evidence type="ECO:0000313" key="8">
    <source>
        <dbReference type="EMBL" id="MBB4930966.1"/>
    </source>
</evidence>
<evidence type="ECO:0000256" key="1">
    <source>
        <dbReference type="ARBA" id="ARBA00004141"/>
    </source>
</evidence>
<keyword evidence="3 6" id="KW-0812">Transmembrane</keyword>
<dbReference type="RefSeq" id="WP_184576508.1">
    <property type="nucleotide sequence ID" value="NZ_JACHJT010000001.1"/>
</dbReference>
<dbReference type="PANTHER" id="PTHR32322">
    <property type="entry name" value="INNER MEMBRANE TRANSPORTER"/>
    <property type="match status" value="1"/>
</dbReference>
<reference evidence="8 9" key="1">
    <citation type="submission" date="2020-08" db="EMBL/GenBank/DDBJ databases">
        <title>Sequencing the genomes of 1000 actinobacteria strains.</title>
        <authorList>
            <person name="Klenk H.-P."/>
        </authorList>
    </citation>
    <scope>NUCLEOTIDE SEQUENCE [LARGE SCALE GENOMIC DNA]</scope>
    <source>
        <strain evidence="8 9">DSM 102030</strain>
    </source>
</reference>
<dbReference type="PANTHER" id="PTHR32322:SF9">
    <property type="entry name" value="AMINO-ACID METABOLITE EFFLUX PUMP-RELATED"/>
    <property type="match status" value="1"/>
</dbReference>
<evidence type="ECO:0000256" key="5">
    <source>
        <dbReference type="ARBA" id="ARBA00023136"/>
    </source>
</evidence>
<dbReference type="GO" id="GO:0016020">
    <property type="term" value="C:membrane"/>
    <property type="evidence" value="ECO:0007669"/>
    <property type="project" value="UniProtKB-SubCell"/>
</dbReference>
<dbReference type="InterPro" id="IPR037185">
    <property type="entry name" value="EmrE-like"/>
</dbReference>